<dbReference type="PANTHER" id="PTHR43096:SF52">
    <property type="entry name" value="DNAJ HOMOLOG 1, MITOCHONDRIAL-RELATED"/>
    <property type="match status" value="1"/>
</dbReference>
<keyword evidence="1" id="KW-0143">Chaperone</keyword>
<dbReference type="PRINTS" id="PR00625">
    <property type="entry name" value="JDOMAIN"/>
</dbReference>
<keyword evidence="3" id="KW-0812">Transmembrane</keyword>
<evidence type="ECO:0000256" key="1">
    <source>
        <dbReference type="ARBA" id="ARBA00023186"/>
    </source>
</evidence>
<evidence type="ECO:0000313" key="5">
    <source>
        <dbReference type="EMBL" id="SIS20745.1"/>
    </source>
</evidence>
<dbReference type="OrthoDB" id="10608at2157"/>
<keyword evidence="6" id="KW-1185">Reference proteome</keyword>
<dbReference type="InterPro" id="IPR036869">
    <property type="entry name" value="J_dom_sf"/>
</dbReference>
<feature type="compositionally biased region" description="Polar residues" evidence="2">
    <location>
        <begin position="102"/>
        <end position="116"/>
    </location>
</feature>
<dbReference type="SMART" id="SM00271">
    <property type="entry name" value="DnaJ"/>
    <property type="match status" value="1"/>
</dbReference>
<organism evidence="5 6">
    <name type="scientific">Natronorubrum thiooxidans</name>
    <dbReference type="NCBI Taxonomy" id="308853"/>
    <lineage>
        <taxon>Archaea</taxon>
        <taxon>Methanobacteriati</taxon>
        <taxon>Methanobacteriota</taxon>
        <taxon>Stenosarchaea group</taxon>
        <taxon>Halobacteria</taxon>
        <taxon>Halobacteriales</taxon>
        <taxon>Natrialbaceae</taxon>
        <taxon>Natronorubrum</taxon>
    </lineage>
</organism>
<dbReference type="Gene3D" id="1.10.287.110">
    <property type="entry name" value="DnaJ domain"/>
    <property type="match status" value="1"/>
</dbReference>
<accession>A0A1N7H795</accession>
<feature type="compositionally biased region" description="Basic and acidic residues" evidence="2">
    <location>
        <begin position="68"/>
        <end position="81"/>
    </location>
</feature>
<evidence type="ECO:0000256" key="2">
    <source>
        <dbReference type="SAM" id="MobiDB-lite"/>
    </source>
</evidence>
<dbReference type="PROSITE" id="PS00636">
    <property type="entry name" value="DNAJ_1"/>
    <property type="match status" value="1"/>
</dbReference>
<dbReference type="Proteomes" id="UP000185936">
    <property type="component" value="Unassembled WGS sequence"/>
</dbReference>
<keyword evidence="3" id="KW-0472">Membrane</keyword>
<keyword evidence="3" id="KW-1133">Transmembrane helix</keyword>
<dbReference type="PROSITE" id="PS50076">
    <property type="entry name" value="DNAJ_2"/>
    <property type="match status" value="1"/>
</dbReference>
<dbReference type="STRING" id="308853.SAMN05421752_1295"/>
<dbReference type="GO" id="GO:0005737">
    <property type="term" value="C:cytoplasm"/>
    <property type="evidence" value="ECO:0007669"/>
    <property type="project" value="TreeGrafter"/>
</dbReference>
<evidence type="ECO:0000256" key="3">
    <source>
        <dbReference type="SAM" id="Phobius"/>
    </source>
</evidence>
<name>A0A1N7H795_9EURY</name>
<evidence type="ECO:0000259" key="4">
    <source>
        <dbReference type="PROSITE" id="PS50076"/>
    </source>
</evidence>
<dbReference type="GO" id="GO:0051082">
    <property type="term" value="F:unfolded protein binding"/>
    <property type="evidence" value="ECO:0007669"/>
    <property type="project" value="TreeGrafter"/>
</dbReference>
<feature type="domain" description="J" evidence="4">
    <location>
        <begin position="4"/>
        <end position="68"/>
    </location>
</feature>
<feature type="region of interest" description="Disordered" evidence="2">
    <location>
        <begin position="68"/>
        <end position="116"/>
    </location>
</feature>
<dbReference type="Pfam" id="PF00226">
    <property type="entry name" value="DnaJ"/>
    <property type="match status" value="1"/>
</dbReference>
<dbReference type="AlphaFoldDB" id="A0A1N7H795"/>
<evidence type="ECO:0000313" key="6">
    <source>
        <dbReference type="Proteomes" id="UP000185936"/>
    </source>
</evidence>
<dbReference type="PANTHER" id="PTHR43096">
    <property type="entry name" value="DNAJ HOMOLOG 1, MITOCHONDRIAL-RELATED"/>
    <property type="match status" value="1"/>
</dbReference>
<dbReference type="RefSeq" id="WP_076610887.1">
    <property type="nucleotide sequence ID" value="NZ_FTNR01000029.1"/>
</dbReference>
<dbReference type="InterPro" id="IPR018253">
    <property type="entry name" value="DnaJ_domain_CS"/>
</dbReference>
<dbReference type="CDD" id="cd06257">
    <property type="entry name" value="DnaJ"/>
    <property type="match status" value="1"/>
</dbReference>
<gene>
    <name evidence="5" type="ORF">SAMN05421752_1295</name>
</gene>
<protein>
    <submittedName>
        <fullName evidence="5">DnaJ domain-containing protein</fullName>
    </submittedName>
</protein>
<dbReference type="GO" id="GO:0042026">
    <property type="term" value="P:protein refolding"/>
    <property type="evidence" value="ECO:0007669"/>
    <property type="project" value="TreeGrafter"/>
</dbReference>
<sequence>MTDTYYDRLRISPDADQSDIQQAWQEIVKEKHPDHNDDPNAQQQFIQIKEAYDVLSDPEKRERYDRLGHGQYIDDRQHGSSDETQDAYQRDRTKQKQRRQTAGSNPGTDSGVNWQANTRGHDAAEHVWKPGAGPTANTAPPTNTADAEFIERVVAYGACVSIPAFFSMFMIGAWLEGGMSFNNIVITAATAAVCWATIVGSEWLLDTNRRIWTPF</sequence>
<feature type="transmembrane region" description="Helical" evidence="3">
    <location>
        <begin position="153"/>
        <end position="175"/>
    </location>
</feature>
<reference evidence="6" key="1">
    <citation type="submission" date="2017-01" db="EMBL/GenBank/DDBJ databases">
        <authorList>
            <person name="Varghese N."/>
            <person name="Submissions S."/>
        </authorList>
    </citation>
    <scope>NUCLEOTIDE SEQUENCE [LARGE SCALE GENOMIC DNA]</scope>
    <source>
        <strain evidence="6">type strain: HArc-</strain>
    </source>
</reference>
<dbReference type="SUPFAM" id="SSF46565">
    <property type="entry name" value="Chaperone J-domain"/>
    <property type="match status" value="1"/>
</dbReference>
<feature type="transmembrane region" description="Helical" evidence="3">
    <location>
        <begin position="181"/>
        <end position="205"/>
    </location>
</feature>
<dbReference type="EMBL" id="FTNR01000029">
    <property type="protein sequence ID" value="SIS20745.1"/>
    <property type="molecule type" value="Genomic_DNA"/>
</dbReference>
<proteinExistence type="predicted"/>
<dbReference type="InterPro" id="IPR001623">
    <property type="entry name" value="DnaJ_domain"/>
</dbReference>